<dbReference type="Proteomes" id="UP000310353">
    <property type="component" value="Unassembled WGS sequence"/>
</dbReference>
<evidence type="ECO:0000313" key="1">
    <source>
        <dbReference type="EMBL" id="TKX30868.1"/>
    </source>
</evidence>
<proteinExistence type="predicted"/>
<dbReference type="OrthoDB" id="71604at2"/>
<name>A0A4U7BGM1_9BACT</name>
<sequence>MNTFPCTVCGACCKSINGIKELQNFNKNGICVHLKEDNTCAIYDTRPMICKIDEIYQKYFSQYYKKNDFYNENIKICNELQKKFKLNKKFRIKLIKEI</sequence>
<comment type="caution">
    <text evidence="1">The sequence shown here is derived from an EMBL/GenBank/DDBJ whole genome shotgun (WGS) entry which is preliminary data.</text>
</comment>
<dbReference type="AlphaFoldDB" id="A0A4U7BGM1"/>
<dbReference type="EMBL" id="NXMA01000013">
    <property type="protein sequence ID" value="TKX30868.1"/>
    <property type="molecule type" value="Genomic_DNA"/>
</dbReference>
<gene>
    <name evidence="1" type="ORF">CQA76_07090</name>
</gene>
<keyword evidence="2" id="KW-1185">Reference proteome</keyword>
<evidence type="ECO:0008006" key="3">
    <source>
        <dbReference type="Google" id="ProtNLM"/>
    </source>
</evidence>
<reference evidence="1 2" key="1">
    <citation type="submission" date="2018-05" db="EMBL/GenBank/DDBJ databases">
        <title>Novel Campyloabacter and Helicobacter Species and Strains.</title>
        <authorList>
            <person name="Mannion A.J."/>
            <person name="Shen Z."/>
            <person name="Fox J.G."/>
        </authorList>
    </citation>
    <scope>NUCLEOTIDE SEQUENCE [LARGE SCALE GENOMIC DNA]</scope>
    <source>
        <strain evidence="2">MIT17-670</strain>
    </source>
</reference>
<dbReference type="InterPro" id="IPR005358">
    <property type="entry name" value="Puta_zinc/iron-chelating_dom"/>
</dbReference>
<evidence type="ECO:0000313" key="2">
    <source>
        <dbReference type="Proteomes" id="UP000310353"/>
    </source>
</evidence>
<organism evidence="1 2">
    <name type="scientific">Campylobacter aviculae</name>
    <dbReference type="NCBI Taxonomy" id="2510190"/>
    <lineage>
        <taxon>Bacteria</taxon>
        <taxon>Pseudomonadati</taxon>
        <taxon>Campylobacterota</taxon>
        <taxon>Epsilonproteobacteria</taxon>
        <taxon>Campylobacterales</taxon>
        <taxon>Campylobacteraceae</taxon>
        <taxon>Campylobacter</taxon>
    </lineage>
</organism>
<protein>
    <recommendedName>
        <fullName evidence="3">YkgJ family cysteine cluster protein</fullName>
    </recommendedName>
</protein>
<accession>A0A4U7BGM1</accession>
<dbReference type="Pfam" id="PF03692">
    <property type="entry name" value="CxxCxxCC"/>
    <property type="match status" value="1"/>
</dbReference>
<dbReference type="RefSeq" id="WP_137622721.1">
    <property type="nucleotide sequence ID" value="NZ_NXMA01000013.1"/>
</dbReference>